<evidence type="ECO:0000313" key="2">
    <source>
        <dbReference type="Proteomes" id="UP000308092"/>
    </source>
</evidence>
<accession>A0A4S3J0S6</accession>
<sequence>MVTYKQGPLPKNPS</sequence>
<gene>
    <name evidence="1" type="ORF">EYZ11_013066</name>
</gene>
<name>A0A4S3J0S6_9EURO</name>
<organism evidence="1 2">
    <name type="scientific">Aspergillus tanneri</name>
    <dbReference type="NCBI Taxonomy" id="1220188"/>
    <lineage>
        <taxon>Eukaryota</taxon>
        <taxon>Fungi</taxon>
        <taxon>Dikarya</taxon>
        <taxon>Ascomycota</taxon>
        <taxon>Pezizomycotina</taxon>
        <taxon>Eurotiomycetes</taxon>
        <taxon>Eurotiomycetidae</taxon>
        <taxon>Eurotiales</taxon>
        <taxon>Aspergillaceae</taxon>
        <taxon>Aspergillus</taxon>
        <taxon>Aspergillus subgen. Circumdati</taxon>
    </lineage>
</organism>
<protein>
    <submittedName>
        <fullName evidence="1">Uncharacterized protein</fullName>
    </submittedName>
</protein>
<dbReference type="Proteomes" id="UP000308092">
    <property type="component" value="Unassembled WGS sequence"/>
</dbReference>
<dbReference type="VEuPathDB" id="FungiDB:EYZ11_013066"/>
<proteinExistence type="predicted"/>
<comment type="caution">
    <text evidence="1">The sequence shown here is derived from an EMBL/GenBank/DDBJ whole genome shotgun (WGS) entry which is preliminary data.</text>
</comment>
<evidence type="ECO:0000313" key="1">
    <source>
        <dbReference type="EMBL" id="THC87488.1"/>
    </source>
</evidence>
<keyword evidence="2" id="KW-1185">Reference proteome</keyword>
<dbReference type="EMBL" id="SOSA01001184">
    <property type="protein sequence ID" value="THC87488.1"/>
    <property type="molecule type" value="Genomic_DNA"/>
</dbReference>
<reference evidence="1 2" key="1">
    <citation type="submission" date="2019-03" db="EMBL/GenBank/DDBJ databases">
        <title>The genome sequence of a newly discovered highly antifungal drug resistant Aspergillus species, Aspergillus tanneri NIH 1004.</title>
        <authorList>
            <person name="Mounaud S."/>
            <person name="Singh I."/>
            <person name="Joardar V."/>
            <person name="Pakala S."/>
            <person name="Pakala S."/>
            <person name="Venepally P."/>
            <person name="Hoover J."/>
            <person name="Nierman W."/>
            <person name="Chung J."/>
            <person name="Losada L."/>
        </authorList>
    </citation>
    <scope>NUCLEOTIDE SEQUENCE [LARGE SCALE GENOMIC DNA]</scope>
    <source>
        <strain evidence="1 2">NIH1004</strain>
    </source>
</reference>